<feature type="compositionally biased region" description="Basic residues" evidence="1">
    <location>
        <begin position="85"/>
        <end position="94"/>
    </location>
</feature>
<evidence type="ECO:0000313" key="2">
    <source>
        <dbReference type="EMBL" id="CAD0082470.1"/>
    </source>
</evidence>
<evidence type="ECO:0000313" key="3">
    <source>
        <dbReference type="Proteomes" id="UP000716446"/>
    </source>
</evidence>
<dbReference type="EMBL" id="CAIJEN010000001">
    <property type="protein sequence ID" value="CAD0082470.1"/>
    <property type="molecule type" value="Genomic_DNA"/>
</dbReference>
<sequence length="140" mass="14920">MPAALSDTQNRYLALAWLCVDAEPKLTGSKTPHSAREMLRVTKKKLLEFDTTLSTANGTIAPPNTPATKTPRKTATKATPQTKSTKGKANKKRKVASDSEGSEDDNETPLKNKIVVKSEPVDDVSEAGADAGAEPEDAEV</sequence>
<feature type="region of interest" description="Disordered" evidence="1">
    <location>
        <begin position="52"/>
        <end position="140"/>
    </location>
</feature>
<evidence type="ECO:0000256" key="1">
    <source>
        <dbReference type="SAM" id="MobiDB-lite"/>
    </source>
</evidence>
<keyword evidence="3" id="KW-1185">Reference proteome</keyword>
<reference evidence="2" key="1">
    <citation type="submission" date="2020-06" db="EMBL/GenBank/DDBJ databases">
        <authorList>
            <person name="Onetto C."/>
        </authorList>
    </citation>
    <scope>NUCLEOTIDE SEQUENCE</scope>
</reference>
<dbReference type="AlphaFoldDB" id="A0A9N8JAV8"/>
<organism evidence="2 3">
    <name type="scientific">Aureobasidium vineae</name>
    <dbReference type="NCBI Taxonomy" id="2773715"/>
    <lineage>
        <taxon>Eukaryota</taxon>
        <taxon>Fungi</taxon>
        <taxon>Dikarya</taxon>
        <taxon>Ascomycota</taxon>
        <taxon>Pezizomycotina</taxon>
        <taxon>Dothideomycetes</taxon>
        <taxon>Dothideomycetidae</taxon>
        <taxon>Dothideales</taxon>
        <taxon>Saccotheciaceae</taxon>
        <taxon>Aureobasidium</taxon>
    </lineage>
</organism>
<proteinExistence type="predicted"/>
<dbReference type="Proteomes" id="UP000716446">
    <property type="component" value="Unassembled WGS sequence"/>
</dbReference>
<protein>
    <submittedName>
        <fullName evidence="2">Uncharacterized protein</fullName>
    </submittedName>
</protein>
<accession>A0A9N8JAV8</accession>
<name>A0A9N8JAV8_9PEZI</name>
<gene>
    <name evidence="2" type="ORF">AWRI4619_LOCUS1037</name>
</gene>
<feature type="compositionally biased region" description="Low complexity" evidence="1">
    <location>
        <begin position="59"/>
        <end position="69"/>
    </location>
</feature>
<comment type="caution">
    <text evidence="2">The sequence shown here is derived from an EMBL/GenBank/DDBJ whole genome shotgun (WGS) entry which is preliminary data.</text>
</comment>